<dbReference type="Proteomes" id="UP000287394">
    <property type="component" value="Chromosome"/>
</dbReference>
<organism evidence="8 9">
    <name type="scientific">Capsulimonas corticalis</name>
    <dbReference type="NCBI Taxonomy" id="2219043"/>
    <lineage>
        <taxon>Bacteria</taxon>
        <taxon>Bacillati</taxon>
        <taxon>Armatimonadota</taxon>
        <taxon>Armatimonadia</taxon>
        <taxon>Capsulimonadales</taxon>
        <taxon>Capsulimonadaceae</taxon>
        <taxon>Capsulimonas</taxon>
    </lineage>
</organism>
<keyword evidence="7" id="KW-0472">Membrane</keyword>
<evidence type="ECO:0000256" key="7">
    <source>
        <dbReference type="ARBA" id="ARBA00023136"/>
    </source>
</evidence>
<evidence type="ECO:0000256" key="1">
    <source>
        <dbReference type="ARBA" id="ARBA00004651"/>
    </source>
</evidence>
<evidence type="ECO:0000256" key="2">
    <source>
        <dbReference type="ARBA" id="ARBA00022475"/>
    </source>
</evidence>
<comment type="subcellular location">
    <subcellularLocation>
        <location evidence="1">Cell membrane</location>
        <topology evidence="1">Multi-pass membrane protein</topology>
    </subcellularLocation>
</comment>
<keyword evidence="9" id="KW-1185">Reference proteome</keyword>
<evidence type="ECO:0000313" key="8">
    <source>
        <dbReference type="EMBL" id="BDI28717.1"/>
    </source>
</evidence>
<dbReference type="GO" id="GO:0006508">
    <property type="term" value="P:proteolysis"/>
    <property type="evidence" value="ECO:0007669"/>
    <property type="project" value="UniProtKB-KW"/>
</dbReference>
<keyword evidence="4" id="KW-0812">Transmembrane</keyword>
<evidence type="ECO:0000256" key="5">
    <source>
        <dbReference type="ARBA" id="ARBA00022801"/>
    </source>
</evidence>
<dbReference type="GO" id="GO:0005886">
    <property type="term" value="C:plasma membrane"/>
    <property type="evidence" value="ECO:0007669"/>
    <property type="project" value="UniProtKB-SubCell"/>
</dbReference>
<dbReference type="InterPro" id="IPR026392">
    <property type="entry name" value="Exo/Archaeosortase_dom"/>
</dbReference>
<evidence type="ECO:0000256" key="4">
    <source>
        <dbReference type="ARBA" id="ARBA00022692"/>
    </source>
</evidence>
<proteinExistence type="predicted"/>
<keyword evidence="6" id="KW-1133">Transmembrane helix</keyword>
<accession>A0A402D1Q8</accession>
<dbReference type="AlphaFoldDB" id="A0A402D1Q8"/>
<evidence type="ECO:0000256" key="3">
    <source>
        <dbReference type="ARBA" id="ARBA00022670"/>
    </source>
</evidence>
<dbReference type="OrthoDB" id="9797363at2"/>
<gene>
    <name evidence="8" type="ORF">CCAX7_007680</name>
</gene>
<dbReference type="GO" id="GO:0008233">
    <property type="term" value="F:peptidase activity"/>
    <property type="evidence" value="ECO:0007669"/>
    <property type="project" value="UniProtKB-KW"/>
</dbReference>
<protein>
    <submittedName>
        <fullName evidence="8">Uncharacterized protein</fullName>
    </submittedName>
</protein>
<sequence length="310" mass="34179">MSTIFEQPDDARIKPSVSGEISSANSLDWRKVDWRTVAPFVFAAALLAALAWPMLSWWGYEFTKPESYYAHAPVIPFFVALMLWYRRDTIAAVPKKPNYFALAVLLPSLLLLIFAIKSQMQAVMSTSFLLILWSSVWLVFGGALVRAMAIPLAFLAFMAPLPGPVLNDATLRIQMMSTVLANKILHLLTFSTQLDGNVIQMENFSLFVDVPCSGFKTLLALLTFSGAFAYLVDGSPIKRFGIFLLSLPLSLAINSVRIALIGVVGECISADAAHTFHDWSGMITLVLGFIVLFSLAKVLGCRKFAGWPIF</sequence>
<dbReference type="KEGG" id="ccot:CCAX7_007680"/>
<dbReference type="RefSeq" id="WP_119323471.1">
    <property type="nucleotide sequence ID" value="NZ_AP025739.1"/>
</dbReference>
<name>A0A402D1Q8_9BACT</name>
<dbReference type="EMBL" id="AP025739">
    <property type="protein sequence ID" value="BDI28717.1"/>
    <property type="molecule type" value="Genomic_DNA"/>
</dbReference>
<dbReference type="InterPro" id="IPR013426">
    <property type="entry name" value="EpsH-like"/>
</dbReference>
<keyword evidence="5" id="KW-0378">Hydrolase</keyword>
<reference evidence="8 9" key="1">
    <citation type="journal article" date="2019" name="Int. J. Syst. Evol. Microbiol.">
        <title>Capsulimonas corticalis gen. nov., sp. nov., an aerobic capsulated bacterium, of a novel bacterial order, Capsulimonadales ord. nov., of the class Armatimonadia of the phylum Armatimonadetes.</title>
        <authorList>
            <person name="Li J."/>
            <person name="Kudo C."/>
            <person name="Tonouchi A."/>
        </authorList>
    </citation>
    <scope>NUCLEOTIDE SEQUENCE [LARGE SCALE GENOMIC DNA]</scope>
    <source>
        <strain evidence="8 9">AX-7</strain>
    </source>
</reference>
<keyword evidence="3" id="KW-0645">Protease</keyword>
<dbReference type="InterPro" id="IPR019127">
    <property type="entry name" value="Exosortase"/>
</dbReference>
<keyword evidence="2" id="KW-1003">Cell membrane</keyword>
<evidence type="ECO:0000256" key="6">
    <source>
        <dbReference type="ARBA" id="ARBA00022989"/>
    </source>
</evidence>
<evidence type="ECO:0000313" key="9">
    <source>
        <dbReference type="Proteomes" id="UP000287394"/>
    </source>
</evidence>
<dbReference type="Pfam" id="PF09721">
    <property type="entry name" value="Exosortase_EpsH"/>
    <property type="match status" value="1"/>
</dbReference>
<dbReference type="NCBIfam" id="TIGR04178">
    <property type="entry name" value="exo_archaeo"/>
    <property type="match status" value="1"/>
</dbReference>
<dbReference type="NCBIfam" id="TIGR02602">
    <property type="entry name" value="8TM_EpsH"/>
    <property type="match status" value="1"/>
</dbReference>